<dbReference type="Pfam" id="PF00117">
    <property type="entry name" value="GATase"/>
    <property type="match status" value="1"/>
</dbReference>
<dbReference type="GO" id="GO:0004359">
    <property type="term" value="F:glutaminase activity"/>
    <property type="evidence" value="ECO:0007669"/>
    <property type="project" value="UniProtKB-EC"/>
</dbReference>
<name>A0A0F8X4C2_9ZZZZ</name>
<dbReference type="PROSITE" id="PS51273">
    <property type="entry name" value="GATASE_TYPE_1"/>
    <property type="match status" value="1"/>
</dbReference>
<keyword evidence="3" id="KW-0028">Amino-acid biosynthesis</keyword>
<comment type="catalytic activity">
    <reaction evidence="8">
        <text>5-[(5-phospho-1-deoxy-D-ribulos-1-ylimino)methylamino]-1-(5-phospho-beta-D-ribosyl)imidazole-4-carboxamide + L-glutamine = D-erythro-1-(imidazol-4-yl)glycerol 3-phosphate + 5-amino-1-(5-phospho-beta-D-ribosyl)imidazole-4-carboxamide + L-glutamate + H(+)</text>
        <dbReference type="Rhea" id="RHEA:24793"/>
        <dbReference type="ChEBI" id="CHEBI:15378"/>
        <dbReference type="ChEBI" id="CHEBI:29985"/>
        <dbReference type="ChEBI" id="CHEBI:58278"/>
        <dbReference type="ChEBI" id="CHEBI:58359"/>
        <dbReference type="ChEBI" id="CHEBI:58475"/>
        <dbReference type="ChEBI" id="CHEBI:58525"/>
        <dbReference type="EC" id="4.3.2.10"/>
    </reaction>
</comment>
<comment type="subunit">
    <text evidence="2">Heterodimer of HisH and HisF.</text>
</comment>
<feature type="non-terminal residue" evidence="11">
    <location>
        <position position="165"/>
    </location>
</feature>
<accession>A0A0F8X4C2</accession>
<evidence type="ECO:0000256" key="3">
    <source>
        <dbReference type="ARBA" id="ARBA00022605"/>
    </source>
</evidence>
<dbReference type="GO" id="GO:0000105">
    <property type="term" value="P:L-histidine biosynthetic process"/>
    <property type="evidence" value="ECO:0007669"/>
    <property type="project" value="UniProtKB-UniPathway"/>
</dbReference>
<dbReference type="EMBL" id="LAZR01065338">
    <property type="protein sequence ID" value="KKK55760.1"/>
    <property type="molecule type" value="Genomic_DNA"/>
</dbReference>
<dbReference type="UniPathway" id="UPA00031">
    <property type="reaction ID" value="UER00010"/>
</dbReference>
<dbReference type="NCBIfam" id="TIGR01855">
    <property type="entry name" value="IMP_synth_hisH"/>
    <property type="match status" value="1"/>
</dbReference>
<evidence type="ECO:0000256" key="5">
    <source>
        <dbReference type="ARBA" id="ARBA00022962"/>
    </source>
</evidence>
<evidence type="ECO:0000256" key="4">
    <source>
        <dbReference type="ARBA" id="ARBA00022801"/>
    </source>
</evidence>
<feature type="domain" description="Glutamine amidotransferase" evidence="10">
    <location>
        <begin position="14"/>
        <end position="143"/>
    </location>
</feature>
<dbReference type="AlphaFoldDB" id="A0A0F8X4C2"/>
<evidence type="ECO:0000313" key="11">
    <source>
        <dbReference type="EMBL" id="KKK55760.1"/>
    </source>
</evidence>
<dbReference type="SUPFAM" id="SSF52317">
    <property type="entry name" value="Class I glutamine amidotransferase-like"/>
    <property type="match status" value="1"/>
</dbReference>
<dbReference type="PANTHER" id="PTHR42701:SF1">
    <property type="entry name" value="IMIDAZOLE GLYCEROL PHOSPHATE SYNTHASE SUBUNIT HISH"/>
    <property type="match status" value="1"/>
</dbReference>
<organism evidence="11">
    <name type="scientific">marine sediment metagenome</name>
    <dbReference type="NCBI Taxonomy" id="412755"/>
    <lineage>
        <taxon>unclassified sequences</taxon>
        <taxon>metagenomes</taxon>
        <taxon>ecological metagenomes</taxon>
    </lineage>
</organism>
<evidence type="ECO:0000256" key="1">
    <source>
        <dbReference type="ARBA" id="ARBA00005091"/>
    </source>
</evidence>
<keyword evidence="7" id="KW-0456">Lyase</keyword>
<dbReference type="InterPro" id="IPR010139">
    <property type="entry name" value="Imidazole-glycPsynth_HisH"/>
</dbReference>
<evidence type="ECO:0000259" key="10">
    <source>
        <dbReference type="Pfam" id="PF00117"/>
    </source>
</evidence>
<sequence>MKVAIVKYNAGNIRSVDFALKRLGVDASITDNHKELQAADKVIFPGVGEASTTMEYLKERGLDELIRGFEQPVLGICLGLQLMCAASEEGATDCIGIFDLTAKKFEPRLKVPHMGWNSLSNIKGRLIPGNLEGRYAYFVHSYYAPVGNHTSAIADYIIPFSAALE</sequence>
<evidence type="ECO:0000256" key="2">
    <source>
        <dbReference type="ARBA" id="ARBA00011152"/>
    </source>
</evidence>
<dbReference type="InterPro" id="IPR017926">
    <property type="entry name" value="GATASE"/>
</dbReference>
<evidence type="ECO:0000256" key="7">
    <source>
        <dbReference type="ARBA" id="ARBA00023239"/>
    </source>
</evidence>
<dbReference type="GO" id="GO:0016829">
    <property type="term" value="F:lyase activity"/>
    <property type="evidence" value="ECO:0007669"/>
    <property type="project" value="UniProtKB-KW"/>
</dbReference>
<keyword evidence="5" id="KW-0315">Glutamine amidotransferase</keyword>
<gene>
    <name evidence="11" type="ORF">LCGC14_3071330</name>
</gene>
<dbReference type="InterPro" id="IPR029062">
    <property type="entry name" value="Class_I_gatase-like"/>
</dbReference>
<proteinExistence type="predicted"/>
<dbReference type="PIRSF" id="PIRSF000495">
    <property type="entry name" value="Amidotransf_hisH"/>
    <property type="match status" value="1"/>
</dbReference>
<keyword evidence="6" id="KW-0368">Histidine biosynthesis</keyword>
<comment type="pathway">
    <text evidence="1">Amino-acid biosynthesis; L-histidine biosynthesis; L-histidine from 5-phospho-alpha-D-ribose 1-diphosphate: step 5/9.</text>
</comment>
<dbReference type="Gene3D" id="3.40.50.880">
    <property type="match status" value="1"/>
</dbReference>
<dbReference type="PANTHER" id="PTHR42701">
    <property type="entry name" value="IMIDAZOLE GLYCEROL PHOSPHATE SYNTHASE SUBUNIT HISH"/>
    <property type="match status" value="1"/>
</dbReference>
<evidence type="ECO:0000256" key="8">
    <source>
        <dbReference type="ARBA" id="ARBA00047838"/>
    </source>
</evidence>
<comment type="caution">
    <text evidence="11">The sequence shown here is derived from an EMBL/GenBank/DDBJ whole genome shotgun (WGS) entry which is preliminary data.</text>
</comment>
<protein>
    <recommendedName>
        <fullName evidence="10">Glutamine amidotransferase domain-containing protein</fullName>
    </recommendedName>
</protein>
<evidence type="ECO:0000256" key="6">
    <source>
        <dbReference type="ARBA" id="ARBA00023102"/>
    </source>
</evidence>
<keyword evidence="4" id="KW-0378">Hydrolase</keyword>
<dbReference type="GO" id="GO:0000107">
    <property type="term" value="F:imidazoleglycerol-phosphate synthase activity"/>
    <property type="evidence" value="ECO:0007669"/>
    <property type="project" value="TreeGrafter"/>
</dbReference>
<comment type="catalytic activity">
    <reaction evidence="9">
        <text>L-glutamine + H2O = L-glutamate + NH4(+)</text>
        <dbReference type="Rhea" id="RHEA:15889"/>
        <dbReference type="ChEBI" id="CHEBI:15377"/>
        <dbReference type="ChEBI" id="CHEBI:28938"/>
        <dbReference type="ChEBI" id="CHEBI:29985"/>
        <dbReference type="ChEBI" id="CHEBI:58359"/>
        <dbReference type="EC" id="3.5.1.2"/>
    </reaction>
</comment>
<evidence type="ECO:0000256" key="9">
    <source>
        <dbReference type="ARBA" id="ARBA00049534"/>
    </source>
</evidence>
<reference evidence="11" key="1">
    <citation type="journal article" date="2015" name="Nature">
        <title>Complex archaea that bridge the gap between prokaryotes and eukaryotes.</title>
        <authorList>
            <person name="Spang A."/>
            <person name="Saw J.H."/>
            <person name="Jorgensen S.L."/>
            <person name="Zaremba-Niedzwiedzka K."/>
            <person name="Martijn J."/>
            <person name="Lind A.E."/>
            <person name="van Eijk R."/>
            <person name="Schleper C."/>
            <person name="Guy L."/>
            <person name="Ettema T.J."/>
        </authorList>
    </citation>
    <scope>NUCLEOTIDE SEQUENCE</scope>
</reference>